<dbReference type="AlphaFoldDB" id="A0A3N4LSK2"/>
<proteinExistence type="inferred from homology"/>
<evidence type="ECO:0000256" key="4">
    <source>
        <dbReference type="ARBA" id="ARBA00023136"/>
    </source>
</evidence>
<keyword evidence="4 5" id="KW-0472">Membrane</keyword>
<keyword evidence="5" id="KW-0256">Endoplasmic reticulum</keyword>
<evidence type="ECO:0000256" key="5">
    <source>
        <dbReference type="RuleBase" id="RU362022"/>
    </source>
</evidence>
<keyword evidence="5" id="KW-0489">Methyltransferase</keyword>
<feature type="non-terminal residue" evidence="7">
    <location>
        <position position="248"/>
    </location>
</feature>
<comment type="subcellular location">
    <subcellularLocation>
        <location evidence="5">Endoplasmic reticulum membrane</location>
        <topology evidence="5">Multi-pass membrane protein</topology>
    </subcellularLocation>
    <subcellularLocation>
        <location evidence="1">Membrane</location>
        <topology evidence="1">Multi-pass membrane protein</topology>
    </subcellularLocation>
</comment>
<keyword evidence="2 5" id="KW-0812">Transmembrane</keyword>
<dbReference type="GO" id="GO:0032259">
    <property type="term" value="P:methylation"/>
    <property type="evidence" value="ECO:0007669"/>
    <property type="project" value="UniProtKB-KW"/>
</dbReference>
<organism evidence="7 8">
    <name type="scientific">Terfezia boudieri ATCC MYA-4762</name>
    <dbReference type="NCBI Taxonomy" id="1051890"/>
    <lineage>
        <taxon>Eukaryota</taxon>
        <taxon>Fungi</taxon>
        <taxon>Dikarya</taxon>
        <taxon>Ascomycota</taxon>
        <taxon>Pezizomycotina</taxon>
        <taxon>Pezizomycetes</taxon>
        <taxon>Pezizales</taxon>
        <taxon>Pezizaceae</taxon>
        <taxon>Terfezia</taxon>
    </lineage>
</organism>
<dbReference type="InParanoid" id="A0A3N4LSK2"/>
<dbReference type="InterPro" id="IPR007269">
    <property type="entry name" value="ICMT_MeTrfase"/>
</dbReference>
<feature type="transmembrane region" description="Helical" evidence="5">
    <location>
        <begin position="191"/>
        <end position="211"/>
    </location>
</feature>
<evidence type="ECO:0000313" key="8">
    <source>
        <dbReference type="Proteomes" id="UP000267821"/>
    </source>
</evidence>
<name>A0A3N4LSK2_9PEZI</name>
<feature type="region of interest" description="Disordered" evidence="6">
    <location>
        <begin position="31"/>
        <end position="51"/>
    </location>
</feature>
<evidence type="ECO:0000313" key="7">
    <source>
        <dbReference type="EMBL" id="RPB25887.1"/>
    </source>
</evidence>
<dbReference type="EC" id="2.1.1.100" evidence="5"/>
<dbReference type="OrthoDB" id="422086at2759"/>
<feature type="transmembrane region" description="Helical" evidence="5">
    <location>
        <begin position="223"/>
        <end position="245"/>
    </location>
</feature>
<dbReference type="EMBL" id="ML121536">
    <property type="protein sequence ID" value="RPB25887.1"/>
    <property type="molecule type" value="Genomic_DNA"/>
</dbReference>
<keyword evidence="8" id="KW-1185">Reference proteome</keyword>
<evidence type="ECO:0000256" key="2">
    <source>
        <dbReference type="ARBA" id="ARBA00022692"/>
    </source>
</evidence>
<comment type="catalytic activity">
    <reaction evidence="5">
        <text>[protein]-C-terminal S-[(2E,6E)-farnesyl]-L-cysteine + S-adenosyl-L-methionine = [protein]-C-terminal S-[(2E,6E)-farnesyl]-L-cysteine methyl ester + S-adenosyl-L-homocysteine</text>
        <dbReference type="Rhea" id="RHEA:21672"/>
        <dbReference type="Rhea" id="RHEA-COMP:12125"/>
        <dbReference type="Rhea" id="RHEA-COMP:12126"/>
        <dbReference type="ChEBI" id="CHEBI:57856"/>
        <dbReference type="ChEBI" id="CHEBI:59789"/>
        <dbReference type="ChEBI" id="CHEBI:90510"/>
        <dbReference type="ChEBI" id="CHEBI:90511"/>
        <dbReference type="EC" id="2.1.1.100"/>
    </reaction>
</comment>
<dbReference type="Gene3D" id="1.20.120.1630">
    <property type="match status" value="1"/>
</dbReference>
<evidence type="ECO:0000256" key="1">
    <source>
        <dbReference type="ARBA" id="ARBA00004141"/>
    </source>
</evidence>
<protein>
    <recommendedName>
        <fullName evidence="5">Protein-S-isoprenylcysteine O-methyltransferase</fullName>
        <ecNumber evidence="5">2.1.1.100</ecNumber>
    </recommendedName>
</protein>
<keyword evidence="5" id="KW-0949">S-adenosyl-L-methionine</keyword>
<feature type="transmembrane region" description="Helical" evidence="5">
    <location>
        <begin position="142"/>
        <end position="162"/>
    </location>
</feature>
<feature type="transmembrane region" description="Helical" evidence="5">
    <location>
        <begin position="6"/>
        <end position="26"/>
    </location>
</feature>
<dbReference type="STRING" id="1051890.A0A3N4LSK2"/>
<evidence type="ECO:0000256" key="6">
    <source>
        <dbReference type="SAM" id="MobiDB-lite"/>
    </source>
</evidence>
<keyword evidence="3 5" id="KW-1133">Transmembrane helix</keyword>
<dbReference type="GO" id="GO:0005789">
    <property type="term" value="C:endoplasmic reticulum membrane"/>
    <property type="evidence" value="ECO:0007669"/>
    <property type="project" value="UniProtKB-SubCell"/>
</dbReference>
<sequence>MQGLTLPAWVVLSLYWLVTILIDLILTDPNPPSTPRKPPSTTDTKAITKAPPPREPLLVHLATNHTFLYLWRTYILTLPAVHLTLLNYLHAVPGHPPLPPQSSSSSSSSFSFSSSVLRLDLLCPYYPPNSPTFLRTIPPSTLLGILLVLLSSPLRLLCFYQLGPSFTFRLTPPKTGLVKSGLYKYVRHPSYTTAILCMAGYVLTFAAPGGVAMRCFFGEEDGILGWGMGKVLVVAVSCMLVLGLVEMF</sequence>
<gene>
    <name evidence="7" type="ORF">L211DRAFT_835969</name>
</gene>
<dbReference type="GO" id="GO:0004671">
    <property type="term" value="F:protein C-terminal S-isoprenylcysteine carboxyl O-methyltransferase activity"/>
    <property type="evidence" value="ECO:0007669"/>
    <property type="project" value="UniProtKB-EC"/>
</dbReference>
<keyword evidence="5" id="KW-0808">Transferase</keyword>
<comment type="similarity">
    <text evidence="5">Belongs to the class VI-like SAM-binding methyltransferase superfamily. Isoprenylcysteine carboxyl methyltransferase family.</text>
</comment>
<accession>A0A3N4LSK2</accession>
<evidence type="ECO:0000256" key="3">
    <source>
        <dbReference type="ARBA" id="ARBA00022989"/>
    </source>
</evidence>
<dbReference type="Proteomes" id="UP000267821">
    <property type="component" value="Unassembled WGS sequence"/>
</dbReference>
<reference evidence="7 8" key="1">
    <citation type="journal article" date="2018" name="Nat. Ecol. Evol.">
        <title>Pezizomycetes genomes reveal the molecular basis of ectomycorrhizal truffle lifestyle.</title>
        <authorList>
            <person name="Murat C."/>
            <person name="Payen T."/>
            <person name="Noel B."/>
            <person name="Kuo A."/>
            <person name="Morin E."/>
            <person name="Chen J."/>
            <person name="Kohler A."/>
            <person name="Krizsan K."/>
            <person name="Balestrini R."/>
            <person name="Da Silva C."/>
            <person name="Montanini B."/>
            <person name="Hainaut M."/>
            <person name="Levati E."/>
            <person name="Barry K.W."/>
            <person name="Belfiori B."/>
            <person name="Cichocki N."/>
            <person name="Clum A."/>
            <person name="Dockter R.B."/>
            <person name="Fauchery L."/>
            <person name="Guy J."/>
            <person name="Iotti M."/>
            <person name="Le Tacon F."/>
            <person name="Lindquist E.A."/>
            <person name="Lipzen A."/>
            <person name="Malagnac F."/>
            <person name="Mello A."/>
            <person name="Molinier V."/>
            <person name="Miyauchi S."/>
            <person name="Poulain J."/>
            <person name="Riccioni C."/>
            <person name="Rubini A."/>
            <person name="Sitrit Y."/>
            <person name="Splivallo R."/>
            <person name="Traeger S."/>
            <person name="Wang M."/>
            <person name="Zifcakova L."/>
            <person name="Wipf D."/>
            <person name="Zambonelli A."/>
            <person name="Paolocci F."/>
            <person name="Nowrousian M."/>
            <person name="Ottonello S."/>
            <person name="Baldrian P."/>
            <person name="Spatafora J.W."/>
            <person name="Henrissat B."/>
            <person name="Nagy L.G."/>
            <person name="Aury J.M."/>
            <person name="Wincker P."/>
            <person name="Grigoriev I.V."/>
            <person name="Bonfante P."/>
            <person name="Martin F.M."/>
        </authorList>
    </citation>
    <scope>NUCLEOTIDE SEQUENCE [LARGE SCALE GENOMIC DNA]</scope>
    <source>
        <strain evidence="7 8">ATCC MYA-4762</strain>
    </source>
</reference>
<dbReference type="Pfam" id="PF04140">
    <property type="entry name" value="ICMT"/>
    <property type="match status" value="1"/>
</dbReference>